<accession>A0A2S5B2M2</accession>
<dbReference type="AlphaFoldDB" id="A0A2S5B2M2"/>
<keyword evidence="3" id="KW-1185">Reference proteome</keyword>
<comment type="caution">
    <text evidence="2">The sequence shown here is derived from an EMBL/GenBank/DDBJ whole genome shotgun (WGS) entry which is preliminary data.</text>
</comment>
<reference evidence="2 3" key="1">
    <citation type="journal article" date="2018" name="Front. Microbiol.">
        <title>Prospects for Fungal Bioremediation of Acidic Radioactive Waste Sites: Characterization and Genome Sequence of Rhodotorula taiwanensis MD1149.</title>
        <authorList>
            <person name="Tkavc R."/>
            <person name="Matrosova V.Y."/>
            <person name="Grichenko O.E."/>
            <person name="Gostincar C."/>
            <person name="Volpe R.P."/>
            <person name="Klimenkova P."/>
            <person name="Gaidamakova E.K."/>
            <person name="Zhou C.E."/>
            <person name="Stewart B.J."/>
            <person name="Lyman M.G."/>
            <person name="Malfatti S.A."/>
            <person name="Rubinfeld B."/>
            <person name="Courtot M."/>
            <person name="Singh J."/>
            <person name="Dalgard C.L."/>
            <person name="Hamilton T."/>
            <person name="Frey K.G."/>
            <person name="Gunde-Cimerman N."/>
            <person name="Dugan L."/>
            <person name="Daly M.J."/>
        </authorList>
    </citation>
    <scope>NUCLEOTIDE SEQUENCE [LARGE SCALE GENOMIC DNA]</scope>
    <source>
        <strain evidence="2 3">MD1149</strain>
    </source>
</reference>
<organism evidence="2 3">
    <name type="scientific">Rhodotorula taiwanensis</name>
    <dbReference type="NCBI Taxonomy" id="741276"/>
    <lineage>
        <taxon>Eukaryota</taxon>
        <taxon>Fungi</taxon>
        <taxon>Dikarya</taxon>
        <taxon>Basidiomycota</taxon>
        <taxon>Pucciniomycotina</taxon>
        <taxon>Microbotryomycetes</taxon>
        <taxon>Sporidiobolales</taxon>
        <taxon>Sporidiobolaceae</taxon>
        <taxon>Rhodotorula</taxon>
    </lineage>
</organism>
<evidence type="ECO:0000313" key="3">
    <source>
        <dbReference type="Proteomes" id="UP000237144"/>
    </source>
</evidence>
<evidence type="ECO:0008006" key="4">
    <source>
        <dbReference type="Google" id="ProtNLM"/>
    </source>
</evidence>
<evidence type="ECO:0000256" key="1">
    <source>
        <dbReference type="SAM" id="MobiDB-lite"/>
    </source>
</evidence>
<sequence length="199" mass="21040">MSGLRQARKTTQLASQLQQIVAGPSSRQLPSIVEGLTIRSEGVKGNAGARHFVKSTIPAVRFANPSLRISFEQVPVVTKKKRRTPPSPAEVEGSAQATEPTAEVATSEAAWTQPPGLTVTFTDPSLPPAFFPLPPQKSDRLVSTFWSTFGQEETVRAWATGKASAAGPESGAETVQVVDEVPVKGDGETLVGGEPQARP</sequence>
<dbReference type="EMBL" id="PJQD01000088">
    <property type="protein sequence ID" value="POY71027.1"/>
    <property type="molecule type" value="Genomic_DNA"/>
</dbReference>
<proteinExistence type="predicted"/>
<protein>
    <recommendedName>
        <fullName evidence="4">Ribosomal protein/NADH dehydrogenase domain-containing protein</fullName>
    </recommendedName>
</protein>
<dbReference type="OrthoDB" id="1696305at2759"/>
<name>A0A2S5B2M2_9BASI</name>
<evidence type="ECO:0000313" key="2">
    <source>
        <dbReference type="EMBL" id="POY71027.1"/>
    </source>
</evidence>
<gene>
    <name evidence="2" type="ORF">BMF94_5953</name>
</gene>
<dbReference type="Proteomes" id="UP000237144">
    <property type="component" value="Unassembled WGS sequence"/>
</dbReference>
<feature type="region of interest" description="Disordered" evidence="1">
    <location>
        <begin position="78"/>
        <end position="102"/>
    </location>
</feature>